<dbReference type="EMBL" id="HBUF01179329">
    <property type="protein sequence ID" value="CAG6654876.1"/>
    <property type="molecule type" value="Transcribed_RNA"/>
</dbReference>
<proteinExistence type="predicted"/>
<name>A0A8D8RNW1_9HEMI</name>
<sequence>MVCLPGVLPWGASFLGALVRPCTEVPFPWGTSYPPVPLLASSPPGVARVQGASSCVGVHHHSPATVICCLCFCFPAFVSHVPLHLLPVFPPCHRFLFLCLICLTVSWELYLWLLCGLAYNEWIDPALCTVSCGRCDI</sequence>
<evidence type="ECO:0000313" key="1">
    <source>
        <dbReference type="EMBL" id="CAG6654864.1"/>
    </source>
</evidence>
<dbReference type="EMBL" id="HBUF01179325">
    <property type="protein sequence ID" value="CAG6654864.1"/>
    <property type="molecule type" value="Transcribed_RNA"/>
</dbReference>
<dbReference type="EMBL" id="HBUF01179324">
    <property type="protein sequence ID" value="CAG6654861.1"/>
    <property type="molecule type" value="Transcribed_RNA"/>
</dbReference>
<dbReference type="EMBL" id="HBUF01179326">
    <property type="protein sequence ID" value="CAG6654867.1"/>
    <property type="molecule type" value="Transcribed_RNA"/>
</dbReference>
<organism evidence="1">
    <name type="scientific">Cacopsylla melanoneura</name>
    <dbReference type="NCBI Taxonomy" id="428564"/>
    <lineage>
        <taxon>Eukaryota</taxon>
        <taxon>Metazoa</taxon>
        <taxon>Ecdysozoa</taxon>
        <taxon>Arthropoda</taxon>
        <taxon>Hexapoda</taxon>
        <taxon>Insecta</taxon>
        <taxon>Pterygota</taxon>
        <taxon>Neoptera</taxon>
        <taxon>Paraneoptera</taxon>
        <taxon>Hemiptera</taxon>
        <taxon>Sternorrhyncha</taxon>
        <taxon>Psylloidea</taxon>
        <taxon>Psyllidae</taxon>
        <taxon>Psyllinae</taxon>
        <taxon>Cacopsylla</taxon>
    </lineage>
</organism>
<protein>
    <submittedName>
        <fullName evidence="1">Uncharacterized protein</fullName>
    </submittedName>
</protein>
<dbReference type="EMBL" id="HBUF01179327">
    <property type="protein sequence ID" value="CAG6654870.1"/>
    <property type="molecule type" value="Transcribed_RNA"/>
</dbReference>
<dbReference type="AlphaFoldDB" id="A0A8D8RNW1"/>
<dbReference type="EMBL" id="HBUF01179321">
    <property type="protein sequence ID" value="CAG6654852.1"/>
    <property type="molecule type" value="Transcribed_RNA"/>
</dbReference>
<dbReference type="EMBL" id="HBUF01179322">
    <property type="protein sequence ID" value="CAG6654855.1"/>
    <property type="molecule type" value="Transcribed_RNA"/>
</dbReference>
<dbReference type="EMBL" id="HBUF01179328">
    <property type="protein sequence ID" value="CAG6654873.1"/>
    <property type="molecule type" value="Transcribed_RNA"/>
</dbReference>
<dbReference type="EMBL" id="HBUF01179323">
    <property type="protein sequence ID" value="CAG6654858.1"/>
    <property type="molecule type" value="Transcribed_RNA"/>
</dbReference>
<dbReference type="EMBL" id="HBUF01179330">
    <property type="protein sequence ID" value="CAG6654879.1"/>
    <property type="molecule type" value="Transcribed_RNA"/>
</dbReference>
<reference evidence="1" key="1">
    <citation type="submission" date="2021-05" db="EMBL/GenBank/DDBJ databases">
        <authorList>
            <person name="Alioto T."/>
            <person name="Alioto T."/>
            <person name="Gomez Garrido J."/>
        </authorList>
    </citation>
    <scope>NUCLEOTIDE SEQUENCE</scope>
</reference>
<accession>A0A8D8RNW1</accession>